<keyword evidence="5 6" id="KW-0472">Membrane</keyword>
<dbReference type="Proteomes" id="UP000244960">
    <property type="component" value="Chromosome I"/>
</dbReference>
<evidence type="ECO:0000256" key="1">
    <source>
        <dbReference type="ARBA" id="ARBA00004141"/>
    </source>
</evidence>
<feature type="transmembrane region" description="Helical" evidence="6">
    <location>
        <begin position="308"/>
        <end position="335"/>
    </location>
</feature>
<keyword evidence="6" id="KW-0328">Glycosyltransferase</keyword>
<keyword evidence="6" id="KW-0808">Transferase</keyword>
<dbReference type="AlphaFoldDB" id="A0A2U3RGX5"/>
<keyword evidence="4 6" id="KW-1133">Transmembrane helix</keyword>
<keyword evidence="6" id="KW-0961">Cell wall biogenesis/degradation</keyword>
<keyword evidence="3 6" id="KW-0133">Cell shape</keyword>
<dbReference type="GO" id="GO:0008955">
    <property type="term" value="F:peptidoglycan glycosyltransferase activity"/>
    <property type="evidence" value="ECO:0007669"/>
    <property type="project" value="UniProtKB-UniRule"/>
</dbReference>
<dbReference type="RefSeq" id="WP_109490402.1">
    <property type="nucleotide sequence ID" value="NZ_LS398547.1"/>
</dbReference>
<evidence type="ECO:0000313" key="7">
    <source>
        <dbReference type="EMBL" id="SPR12472.1"/>
    </source>
</evidence>
<dbReference type="InterPro" id="IPR011923">
    <property type="entry name" value="RodA/MrdB"/>
</dbReference>
<dbReference type="GO" id="GO:0051301">
    <property type="term" value="P:cell division"/>
    <property type="evidence" value="ECO:0007669"/>
    <property type="project" value="InterPro"/>
</dbReference>
<dbReference type="HAMAP" id="MF_02079">
    <property type="entry name" value="PGT_RodA"/>
    <property type="match status" value="1"/>
</dbReference>
<dbReference type="Pfam" id="PF01098">
    <property type="entry name" value="FTSW_RODA_SPOVE"/>
    <property type="match status" value="1"/>
</dbReference>
<dbReference type="GO" id="GO:0005886">
    <property type="term" value="C:plasma membrane"/>
    <property type="evidence" value="ECO:0007669"/>
    <property type="project" value="UniProtKB-SubCell"/>
</dbReference>
<comment type="similarity">
    <text evidence="6">Belongs to the SEDS family. MrdB/RodA subfamily.</text>
</comment>
<dbReference type="PANTHER" id="PTHR30474:SF1">
    <property type="entry name" value="PEPTIDOGLYCAN GLYCOSYLTRANSFERASE MRDB"/>
    <property type="match status" value="1"/>
</dbReference>
<comment type="function">
    <text evidence="6">Peptidoglycan polymerase that is essential for cell wall elongation.</text>
</comment>
<name>A0A2U3RGX5_ORITS</name>
<dbReference type="NCBIfam" id="TIGR02210">
    <property type="entry name" value="rodA_shape"/>
    <property type="match status" value="1"/>
</dbReference>
<dbReference type="UniPathway" id="UPA00219"/>
<dbReference type="GO" id="GO:0009252">
    <property type="term" value="P:peptidoglycan biosynthetic process"/>
    <property type="evidence" value="ECO:0007669"/>
    <property type="project" value="UniProtKB-UniRule"/>
</dbReference>
<reference evidence="8" key="1">
    <citation type="submission" date="2018-03" db="EMBL/GenBank/DDBJ databases">
        <authorList>
            <person name="Batty M. E."/>
            <person name="Batty M E."/>
        </authorList>
    </citation>
    <scope>NUCLEOTIDE SEQUENCE [LARGE SCALE GENOMIC DNA]</scope>
</reference>
<keyword evidence="6" id="KW-0997">Cell inner membrane</keyword>
<feature type="transmembrane region" description="Helical" evidence="6">
    <location>
        <begin position="16"/>
        <end position="40"/>
    </location>
</feature>
<dbReference type="PANTHER" id="PTHR30474">
    <property type="entry name" value="CELL CYCLE PROTEIN"/>
    <property type="match status" value="1"/>
</dbReference>
<feature type="transmembrane region" description="Helical" evidence="6">
    <location>
        <begin position="141"/>
        <end position="159"/>
    </location>
</feature>
<comment type="catalytic activity">
    <reaction evidence="6">
        <text>[GlcNAc-(1-&gt;4)-Mur2Ac(oyl-L-Ala-gamma-D-Glu-L-Lys-D-Ala-D-Ala)](n)-di-trans,octa-cis-undecaprenyl diphosphate + beta-D-GlcNAc-(1-&gt;4)-Mur2Ac(oyl-L-Ala-gamma-D-Glu-L-Lys-D-Ala-D-Ala)-di-trans,octa-cis-undecaprenyl diphosphate = [GlcNAc-(1-&gt;4)-Mur2Ac(oyl-L-Ala-gamma-D-Glu-L-Lys-D-Ala-D-Ala)](n+1)-di-trans,octa-cis-undecaprenyl diphosphate + di-trans,octa-cis-undecaprenyl diphosphate + H(+)</text>
        <dbReference type="Rhea" id="RHEA:23708"/>
        <dbReference type="Rhea" id="RHEA-COMP:9602"/>
        <dbReference type="Rhea" id="RHEA-COMP:9603"/>
        <dbReference type="ChEBI" id="CHEBI:15378"/>
        <dbReference type="ChEBI" id="CHEBI:58405"/>
        <dbReference type="ChEBI" id="CHEBI:60033"/>
        <dbReference type="ChEBI" id="CHEBI:78435"/>
        <dbReference type="EC" id="2.4.99.28"/>
    </reaction>
</comment>
<evidence type="ECO:0000256" key="6">
    <source>
        <dbReference type="HAMAP-Rule" id="MF_02079"/>
    </source>
</evidence>
<dbReference type="EMBL" id="LS398547">
    <property type="protein sequence ID" value="SPR12472.1"/>
    <property type="molecule type" value="Genomic_DNA"/>
</dbReference>
<keyword evidence="2 6" id="KW-0812">Transmembrane</keyword>
<feature type="transmembrane region" description="Helical" evidence="6">
    <location>
        <begin position="171"/>
        <end position="203"/>
    </location>
</feature>
<evidence type="ECO:0000256" key="5">
    <source>
        <dbReference type="ARBA" id="ARBA00023136"/>
    </source>
</evidence>
<gene>
    <name evidence="6 7" type="primary">rodA</name>
    <name evidence="6" type="synonym">mrdB</name>
    <name evidence="7" type="ORF">UT176_02116</name>
</gene>
<dbReference type="NCBIfam" id="NF037961">
    <property type="entry name" value="RodA_shape"/>
    <property type="match status" value="1"/>
</dbReference>
<dbReference type="GO" id="GO:0032153">
    <property type="term" value="C:cell division site"/>
    <property type="evidence" value="ECO:0007669"/>
    <property type="project" value="TreeGrafter"/>
</dbReference>
<accession>A0A2U3RGX5</accession>
<evidence type="ECO:0000313" key="8">
    <source>
        <dbReference type="Proteomes" id="UP000244960"/>
    </source>
</evidence>
<evidence type="ECO:0000256" key="3">
    <source>
        <dbReference type="ARBA" id="ARBA00022960"/>
    </source>
</evidence>
<proteinExistence type="inferred from homology"/>
<dbReference type="EC" id="2.4.99.28" evidence="6"/>
<feature type="transmembrane region" description="Helical" evidence="6">
    <location>
        <begin position="52"/>
        <end position="72"/>
    </location>
</feature>
<keyword evidence="6" id="KW-1003">Cell membrane</keyword>
<feature type="transmembrane region" description="Helical" evidence="6">
    <location>
        <begin position="341"/>
        <end position="364"/>
    </location>
</feature>
<dbReference type="GO" id="GO:0008360">
    <property type="term" value="P:regulation of cell shape"/>
    <property type="evidence" value="ECO:0007669"/>
    <property type="project" value="UniProtKB-KW"/>
</dbReference>
<evidence type="ECO:0000256" key="2">
    <source>
        <dbReference type="ARBA" id="ARBA00022692"/>
    </source>
</evidence>
<protein>
    <recommendedName>
        <fullName evidence="6">Peptidoglycan glycosyltransferase MrdB</fullName>
        <shortName evidence="6">PGT</shortName>
        <ecNumber evidence="6">2.4.99.28</ecNumber>
    </recommendedName>
    <alternativeName>
        <fullName evidence="6">Cell elongation protein RodA</fullName>
    </alternativeName>
    <alternativeName>
        <fullName evidence="6">Cell wall polymerase</fullName>
    </alternativeName>
    <alternativeName>
        <fullName evidence="6">Peptidoglycan polymerase</fullName>
        <shortName evidence="6">PG polymerase</shortName>
    </alternativeName>
</protein>
<dbReference type="GO" id="GO:0071555">
    <property type="term" value="P:cell wall organization"/>
    <property type="evidence" value="ECO:0007669"/>
    <property type="project" value="UniProtKB-KW"/>
</dbReference>
<organism evidence="7 8">
    <name type="scientific">Orientia tsutsugamushi</name>
    <name type="common">Rickettsia tsutsugamushi</name>
    <dbReference type="NCBI Taxonomy" id="784"/>
    <lineage>
        <taxon>Bacteria</taxon>
        <taxon>Pseudomonadati</taxon>
        <taxon>Pseudomonadota</taxon>
        <taxon>Alphaproteobacteria</taxon>
        <taxon>Rickettsiales</taxon>
        <taxon>Rickettsiaceae</taxon>
        <taxon>Rickettsieae</taxon>
        <taxon>Orientia</taxon>
    </lineage>
</organism>
<sequence length="377" mass="42059">MQIYQNRSLVKDKLKMLPFTLILTICIVCFFGLITLYSATGCKFFLRAHKQILYYITFLPIGILLALVDIRYIYKYSYILYFIVCVVLVMVEIAGYKVMGARRWIGISALRIQPSEVAKISVILMLARYFHDISAYKLKKIQYSIVPLLLIAIPITLVIKQPDLGTGIIILLITASMFFAAGITLWIFIITFIAGIILLPIIWNLLHNYQKKRIKVFLNPELDPLGSGYNIIQSKVAIGSGGLSGKGFAQGTQSHLNFLPEPQTDFIFACLGEEFGFIGGFLLLTLYFIIICYSLVVAINVRNTFSKLVAIGIASMLFWHVFINIAMVTGLLPVVGIPLPLISYGGTIIASTLLGIGLVMNSYVNKDVDIVKSHYVS</sequence>
<feature type="transmembrane region" description="Helical" evidence="6">
    <location>
        <begin position="275"/>
        <end position="296"/>
    </location>
</feature>
<evidence type="ECO:0000256" key="4">
    <source>
        <dbReference type="ARBA" id="ARBA00022989"/>
    </source>
</evidence>
<comment type="pathway">
    <text evidence="6">Cell wall biogenesis; peptidoglycan biosynthesis.</text>
</comment>
<feature type="transmembrane region" description="Helical" evidence="6">
    <location>
        <begin position="78"/>
        <end position="96"/>
    </location>
</feature>
<comment type="subcellular location">
    <subcellularLocation>
        <location evidence="6">Cell inner membrane</location>
        <topology evidence="6">Multi-pass membrane protein</topology>
    </subcellularLocation>
    <subcellularLocation>
        <location evidence="1">Membrane</location>
        <topology evidence="1">Multi-pass membrane protein</topology>
    </subcellularLocation>
</comment>
<dbReference type="GO" id="GO:0015648">
    <property type="term" value="F:lipid-linked peptidoglycan transporter activity"/>
    <property type="evidence" value="ECO:0007669"/>
    <property type="project" value="TreeGrafter"/>
</dbReference>
<dbReference type="InterPro" id="IPR001182">
    <property type="entry name" value="FtsW/RodA"/>
</dbReference>
<keyword evidence="6" id="KW-0573">Peptidoglycan synthesis</keyword>